<sequence>MLSFIRWEWRLDSISLFCKLCLPSHSWVWLLEKPDEIILNMVRITGNEIGWLLSNSLALERFTLNGCSDIYRLKIPCNLRRLSYLEVVYCSELKVIESEAPNISNMRVIARFHLQLLLGGAASPVKHLFMYFPGSVRYTCAKLSSDTPNLETLYIESTKEMVNRPMVSSRFLQLQYLKIHVIMDNSPRYDYFFLVSLIDASPSLTTLLLDVSQQRMEHVSIFEDPTELRQMPEQMHGKLQNVQFSGFSSAKSLIELTRHILGVSTSLKKLVLNTRPGRNVYVRPDHKIGKCFGMERNHVVEAIRAAMAIDIYIRPKVPSTVNLCVQAPCSRCHVVKDLGDPATSLSTH</sequence>
<dbReference type="Gene3D" id="3.80.10.10">
    <property type="entry name" value="Ribonuclease Inhibitor"/>
    <property type="match status" value="1"/>
</dbReference>
<reference evidence="2" key="2">
    <citation type="submission" date="2017-06" db="EMBL/GenBank/DDBJ databases">
        <title>WGS assembly of Brachypodium distachyon.</title>
        <authorList>
            <consortium name="The International Brachypodium Initiative"/>
            <person name="Lucas S."/>
            <person name="Harmon-Smith M."/>
            <person name="Lail K."/>
            <person name="Tice H."/>
            <person name="Grimwood J."/>
            <person name="Bruce D."/>
            <person name="Barry K."/>
            <person name="Shu S."/>
            <person name="Lindquist E."/>
            <person name="Wang M."/>
            <person name="Pitluck S."/>
            <person name="Vogel J.P."/>
            <person name="Garvin D.F."/>
            <person name="Mockler T.C."/>
            <person name="Schmutz J."/>
            <person name="Rokhsar D."/>
            <person name="Bevan M.W."/>
        </authorList>
    </citation>
    <scope>NUCLEOTIDE SEQUENCE</scope>
    <source>
        <strain evidence="2">Bd21</strain>
    </source>
</reference>
<dbReference type="AlphaFoldDB" id="A0A0Q3EEY2"/>
<dbReference type="Gramene" id="KQJ86199">
    <property type="protein sequence ID" value="KQJ86199"/>
    <property type="gene ID" value="BRADI_4g03932v3"/>
</dbReference>
<protein>
    <recommendedName>
        <fullName evidence="1">At1g61320/AtMIF1 LRR domain-containing protein</fullName>
    </recommendedName>
</protein>
<organism evidence="2">
    <name type="scientific">Brachypodium distachyon</name>
    <name type="common">Purple false brome</name>
    <name type="synonym">Trachynia distachya</name>
    <dbReference type="NCBI Taxonomy" id="15368"/>
    <lineage>
        <taxon>Eukaryota</taxon>
        <taxon>Viridiplantae</taxon>
        <taxon>Streptophyta</taxon>
        <taxon>Embryophyta</taxon>
        <taxon>Tracheophyta</taxon>
        <taxon>Spermatophyta</taxon>
        <taxon>Magnoliopsida</taxon>
        <taxon>Liliopsida</taxon>
        <taxon>Poales</taxon>
        <taxon>Poaceae</taxon>
        <taxon>BOP clade</taxon>
        <taxon>Pooideae</taxon>
        <taxon>Stipodae</taxon>
        <taxon>Brachypodieae</taxon>
        <taxon>Brachypodium</taxon>
    </lineage>
</organism>
<evidence type="ECO:0000313" key="2">
    <source>
        <dbReference type="EMBL" id="KQJ86199.1"/>
    </source>
</evidence>
<dbReference type="RefSeq" id="XP_014757617.1">
    <property type="nucleotide sequence ID" value="XM_014902131.2"/>
</dbReference>
<dbReference type="EMBL" id="CM000883">
    <property type="protein sequence ID" value="KQJ86199.1"/>
    <property type="molecule type" value="Genomic_DNA"/>
</dbReference>
<keyword evidence="4" id="KW-1185">Reference proteome</keyword>
<evidence type="ECO:0000313" key="4">
    <source>
        <dbReference type="Proteomes" id="UP000008810"/>
    </source>
</evidence>
<dbReference type="Proteomes" id="UP000008810">
    <property type="component" value="Chromosome 4"/>
</dbReference>
<evidence type="ECO:0000313" key="3">
    <source>
        <dbReference type="EnsemblPlants" id="KQJ86199"/>
    </source>
</evidence>
<reference evidence="2 3" key="1">
    <citation type="journal article" date="2010" name="Nature">
        <title>Genome sequencing and analysis of the model grass Brachypodium distachyon.</title>
        <authorList>
            <consortium name="International Brachypodium Initiative"/>
        </authorList>
    </citation>
    <scope>NUCLEOTIDE SEQUENCE [LARGE SCALE GENOMIC DNA]</scope>
    <source>
        <strain evidence="2">Bd21</strain>
        <strain evidence="3">cv. Bd21</strain>
    </source>
</reference>
<evidence type="ECO:0000259" key="1">
    <source>
        <dbReference type="Pfam" id="PF23622"/>
    </source>
</evidence>
<dbReference type="PANTHER" id="PTHR34145:SF71">
    <property type="entry name" value="F-BOX DOMAIN-CONTAINING PROTEIN"/>
    <property type="match status" value="1"/>
</dbReference>
<dbReference type="EnsemblPlants" id="KQJ86199">
    <property type="protein sequence ID" value="KQJ86199"/>
    <property type="gene ID" value="BRADI_4g03932v3"/>
</dbReference>
<feature type="domain" description="At1g61320/AtMIF1 LRR" evidence="1">
    <location>
        <begin position="36"/>
        <end position="330"/>
    </location>
</feature>
<proteinExistence type="predicted"/>
<name>A0A0Q3EEY2_BRADI</name>
<dbReference type="PANTHER" id="PTHR34145">
    <property type="entry name" value="OS02G0105600 PROTEIN"/>
    <property type="match status" value="1"/>
</dbReference>
<gene>
    <name evidence="3" type="primary">LOC100838046</name>
    <name evidence="2" type="ORF">BRADI_4g03932v3</name>
</gene>
<dbReference type="GeneID" id="100838046"/>
<reference evidence="3" key="3">
    <citation type="submission" date="2018-08" db="UniProtKB">
        <authorList>
            <consortium name="EnsemblPlants"/>
        </authorList>
    </citation>
    <scope>IDENTIFICATION</scope>
    <source>
        <strain evidence="3">cv. Bd21</strain>
    </source>
</reference>
<dbReference type="InterPro" id="IPR032675">
    <property type="entry name" value="LRR_dom_sf"/>
</dbReference>
<dbReference type="InterPro" id="IPR053772">
    <property type="entry name" value="At1g61320/At1g61330-like"/>
</dbReference>
<dbReference type="KEGG" id="bdi:100838046"/>
<dbReference type="OrthoDB" id="600819at2759"/>
<dbReference type="Pfam" id="PF23622">
    <property type="entry name" value="LRR_At1g61320_AtMIF1"/>
    <property type="match status" value="1"/>
</dbReference>
<accession>A0A0Q3EEY2</accession>
<dbReference type="InterPro" id="IPR055357">
    <property type="entry name" value="LRR_At1g61320_AtMIF1"/>
</dbReference>